<evidence type="ECO:0000256" key="4">
    <source>
        <dbReference type="SAM" id="MobiDB-lite"/>
    </source>
</evidence>
<dbReference type="PROSITE" id="PS50600">
    <property type="entry name" value="ULP_PROTEASE"/>
    <property type="match status" value="1"/>
</dbReference>
<feature type="compositionally biased region" description="Polar residues" evidence="4">
    <location>
        <begin position="1007"/>
        <end position="1018"/>
    </location>
</feature>
<dbReference type="Gene3D" id="3.40.395.10">
    <property type="entry name" value="Adenoviral Proteinase, Chain A"/>
    <property type="match status" value="1"/>
</dbReference>
<name>A0A7D9HFD0_PARCT</name>
<dbReference type="GO" id="GO:0006508">
    <property type="term" value="P:proteolysis"/>
    <property type="evidence" value="ECO:0007669"/>
    <property type="project" value="UniProtKB-KW"/>
</dbReference>
<keyword evidence="2" id="KW-0645">Protease</keyword>
<keyword evidence="3" id="KW-0378">Hydrolase</keyword>
<accession>A0A7D9HFD0</accession>
<dbReference type="OrthoDB" id="5989247at2759"/>
<organism evidence="5 6">
    <name type="scientific">Paramuricea clavata</name>
    <name type="common">Red gorgonian</name>
    <name type="synonym">Violescent sea-whip</name>
    <dbReference type="NCBI Taxonomy" id="317549"/>
    <lineage>
        <taxon>Eukaryota</taxon>
        <taxon>Metazoa</taxon>
        <taxon>Cnidaria</taxon>
        <taxon>Anthozoa</taxon>
        <taxon>Octocorallia</taxon>
        <taxon>Malacalcyonacea</taxon>
        <taxon>Plexauridae</taxon>
        <taxon>Paramuricea</taxon>
    </lineage>
</organism>
<feature type="region of interest" description="Disordered" evidence="4">
    <location>
        <begin position="637"/>
        <end position="669"/>
    </location>
</feature>
<gene>
    <name evidence="5" type="ORF">PACLA_8A036983</name>
</gene>
<evidence type="ECO:0000256" key="1">
    <source>
        <dbReference type="ARBA" id="ARBA00005234"/>
    </source>
</evidence>
<evidence type="ECO:0000313" key="6">
    <source>
        <dbReference type="Proteomes" id="UP001152795"/>
    </source>
</evidence>
<feature type="compositionally biased region" description="Polar residues" evidence="4">
    <location>
        <begin position="509"/>
        <end position="519"/>
    </location>
</feature>
<comment type="caution">
    <text evidence="5">The sequence shown here is derived from an EMBL/GenBank/DDBJ whole genome shotgun (WGS) entry which is preliminary data.</text>
</comment>
<dbReference type="SUPFAM" id="SSF54001">
    <property type="entry name" value="Cysteine proteinases"/>
    <property type="match status" value="1"/>
</dbReference>
<dbReference type="PROSITE" id="PS50966">
    <property type="entry name" value="ZF_SWIM"/>
    <property type="match status" value="1"/>
</dbReference>
<protein>
    <submittedName>
        <fullName evidence="5">Calcium-responsive transcription factor</fullName>
    </submittedName>
</protein>
<dbReference type="GO" id="GO:0008270">
    <property type="term" value="F:zinc ion binding"/>
    <property type="evidence" value="ECO:0007669"/>
    <property type="project" value="InterPro"/>
</dbReference>
<dbReference type="GO" id="GO:0008234">
    <property type="term" value="F:cysteine-type peptidase activity"/>
    <property type="evidence" value="ECO:0007669"/>
    <property type="project" value="InterPro"/>
</dbReference>
<dbReference type="InterPro" id="IPR007527">
    <property type="entry name" value="Znf_SWIM"/>
</dbReference>
<comment type="similarity">
    <text evidence="1">Belongs to the peptidase C48 family.</text>
</comment>
<dbReference type="EMBL" id="CACRXK020000492">
    <property type="protein sequence ID" value="CAB3982358.1"/>
    <property type="molecule type" value="Genomic_DNA"/>
</dbReference>
<feature type="compositionally biased region" description="Basic and acidic residues" evidence="4">
    <location>
        <begin position="996"/>
        <end position="1006"/>
    </location>
</feature>
<dbReference type="AlphaFoldDB" id="A0A7D9HFD0"/>
<evidence type="ECO:0000256" key="3">
    <source>
        <dbReference type="ARBA" id="ARBA00022801"/>
    </source>
</evidence>
<dbReference type="Pfam" id="PF15299">
    <property type="entry name" value="ALS2CR8"/>
    <property type="match status" value="2"/>
</dbReference>
<dbReference type="InterPro" id="IPR038765">
    <property type="entry name" value="Papain-like_cys_pep_sf"/>
</dbReference>
<dbReference type="InterPro" id="IPR003653">
    <property type="entry name" value="Peptidase_C48_C"/>
</dbReference>
<feature type="region of interest" description="Disordered" evidence="4">
    <location>
        <begin position="980"/>
        <end position="1047"/>
    </location>
</feature>
<dbReference type="PANTHER" id="PTHR47456">
    <property type="entry name" value="PHD-TYPE DOMAIN-CONTAINING PROTEIN"/>
    <property type="match status" value="1"/>
</dbReference>
<dbReference type="GO" id="GO:0003700">
    <property type="term" value="F:DNA-binding transcription factor activity"/>
    <property type="evidence" value="ECO:0007669"/>
    <property type="project" value="InterPro"/>
</dbReference>
<feature type="region of interest" description="Disordered" evidence="4">
    <location>
        <begin position="509"/>
        <end position="559"/>
    </location>
</feature>
<evidence type="ECO:0000256" key="2">
    <source>
        <dbReference type="ARBA" id="ARBA00022670"/>
    </source>
</evidence>
<proteinExistence type="inferred from homology"/>
<dbReference type="Proteomes" id="UP001152795">
    <property type="component" value="Unassembled WGS sequence"/>
</dbReference>
<dbReference type="InterPro" id="IPR029309">
    <property type="entry name" value="CaRF"/>
</dbReference>
<keyword evidence="6" id="KW-1185">Reference proteome</keyword>
<evidence type="ECO:0000313" key="5">
    <source>
        <dbReference type="EMBL" id="CAB3982358.1"/>
    </source>
</evidence>
<feature type="region of interest" description="Disordered" evidence="4">
    <location>
        <begin position="688"/>
        <end position="725"/>
    </location>
</feature>
<sequence>MAGDYKPHFDVQITPNCGYVYSREQAEQVVREFETRTTSKYSCYKSRSSFGRTDLCKSKHRVRWEDGNKDACTRMGFDGVPFIILDSKILDCQHGVDRHNYRKTKAQSDAHHLPVYKKRNRSLKKLYNVYVVFKATGISQPVDERIVKKIRILVGEGVNNVREMGRHIRQYVKNELFLGQELPPCTNRRFHPKQVDIRNHMYLATIESRFSKFDQENVSAKTGDWEKKYAEDNFFYRPYQEGCITVRTTSAAEDKKEKNVNDKSENEHVNLEKSLLFVHQSAWQRRLLLKYGNDLCLLDATYKTTRFAVPLFFLYRWVWLYRKADASVFFHTNNGVERQNKDFKSTFLSVHRDKTLSGMLTSLVEEFLPDKYRRYVEKNVRCHESYRRYNSTMPEYLRNRPRNFIKHCMSNITEAEEIPASSVVCVNQDMGVFTVQGSKSTCQYTVNFGPTIGVTPSCECLSWMKSRLLCKHFFAVFRHFPNWGFDKLSRAYTKQPHITLDEEVISISTGNNRTTNDGSPSPMEDYGNSIPTSKCTDQEDIDSTSTQTAPAQNPTQSLRSTELHHIRLNAIARQCRETLHCAKNLTYLIQDPEILQEFSTSLTEVVSAIKVKIPADGGLLLEKQQSTFKKKRLAKLSLKKKRDNNSTHLPNLPKQQKRTHPYSSRVGSKAEMMKKMYQVNVEVKKDAAMDSKSPLKRKEYPSVTKETKCKKKRPSESTKALPKSSLPEVNVNPKLVNETKPFDWILQARALHNLQKNMLSYGPAQVTLGNLLTLVPPNRLKKRDVYEIKKQLPKFVPGWLSDMVIEAELHRIEKANPDCLSANTSVEQLALREMQNTRRLWQDVDFTKINKVIVPMNPSNCHWNLLVLDKSTKTRKFLDPMNGQKEEVLTDVPKYAWLKHLIDKICNLVDKKTGWDTATWPCIEPQHYSQKDGYNCGIMVCVFAVRLIEGKELMKPINCTHERQMIASELLKHSNTVCNSENTSKLTIPSDVDEELHDRSTDEMNGKDSTYTSTQSPYTDAHLKDTPKAQAASRGERKRDDAELGEATMTNNSCSWLSQNNDTDLAQV</sequence>
<dbReference type="Pfam" id="PF02902">
    <property type="entry name" value="Peptidase_C48"/>
    <property type="match status" value="1"/>
</dbReference>
<feature type="compositionally biased region" description="Polar residues" evidence="4">
    <location>
        <begin position="543"/>
        <end position="559"/>
    </location>
</feature>
<reference evidence="5" key="1">
    <citation type="submission" date="2020-04" db="EMBL/GenBank/DDBJ databases">
        <authorList>
            <person name="Alioto T."/>
            <person name="Alioto T."/>
            <person name="Gomez Garrido J."/>
        </authorList>
    </citation>
    <scope>NUCLEOTIDE SEQUENCE</scope>
    <source>
        <strain evidence="5">A484AB</strain>
    </source>
</reference>